<feature type="compositionally biased region" description="Polar residues" evidence="1">
    <location>
        <begin position="147"/>
        <end position="169"/>
    </location>
</feature>
<proteinExistence type="predicted"/>
<feature type="compositionally biased region" description="Polar residues" evidence="1">
    <location>
        <begin position="38"/>
        <end position="49"/>
    </location>
</feature>
<reference evidence="3" key="2">
    <citation type="submission" date="2022-03" db="EMBL/GenBank/DDBJ databases">
        <title>Draft title - Genomic analysis of global carrot germplasm unveils the trajectory of domestication and the origin of high carotenoid orange carrot.</title>
        <authorList>
            <person name="Iorizzo M."/>
            <person name="Ellison S."/>
            <person name="Senalik D."/>
            <person name="Macko-Podgorni A."/>
            <person name="Grzebelus D."/>
            <person name="Bostan H."/>
            <person name="Rolling W."/>
            <person name="Curaba J."/>
            <person name="Simon P."/>
        </authorList>
    </citation>
    <scope>NUCLEOTIDE SEQUENCE</scope>
    <source>
        <tissue evidence="3">Leaf</tissue>
    </source>
</reference>
<accession>A0A175YFX7</accession>
<reference evidence="2" key="1">
    <citation type="journal article" date="2016" name="Nat. Genet.">
        <title>A high-quality carrot genome assembly provides new insights into carotenoid accumulation and asterid genome evolution.</title>
        <authorList>
            <person name="Iorizzo M."/>
            <person name="Ellison S."/>
            <person name="Senalik D."/>
            <person name="Zeng P."/>
            <person name="Satapoomin P."/>
            <person name="Huang J."/>
            <person name="Bowman M."/>
            <person name="Iovene M."/>
            <person name="Sanseverino W."/>
            <person name="Cavagnaro P."/>
            <person name="Yildiz M."/>
            <person name="Macko-Podgorni A."/>
            <person name="Moranska E."/>
            <person name="Grzebelus E."/>
            <person name="Grzebelus D."/>
            <person name="Ashrafi H."/>
            <person name="Zheng Z."/>
            <person name="Cheng S."/>
            <person name="Spooner D."/>
            <person name="Van Deynze A."/>
            <person name="Simon P."/>
        </authorList>
    </citation>
    <scope>NUCLEOTIDE SEQUENCE [LARGE SCALE GENOMIC DNA]</scope>
    <source>
        <tissue evidence="2">Leaf</tissue>
    </source>
</reference>
<feature type="compositionally biased region" description="Polar residues" evidence="1">
    <location>
        <begin position="254"/>
        <end position="292"/>
    </location>
</feature>
<dbReference type="Proteomes" id="UP000077755">
    <property type="component" value="Chromosome 9"/>
</dbReference>
<keyword evidence="4" id="KW-1185">Reference proteome</keyword>
<dbReference type="Gramene" id="KZM82574">
    <property type="protein sequence ID" value="KZM82574"/>
    <property type="gene ID" value="DCAR_030143"/>
</dbReference>
<feature type="region of interest" description="Disordered" evidence="1">
    <location>
        <begin position="232"/>
        <end position="292"/>
    </location>
</feature>
<feature type="compositionally biased region" description="Polar residues" evidence="1">
    <location>
        <begin position="199"/>
        <end position="208"/>
    </location>
</feature>
<dbReference type="AlphaFoldDB" id="A0A175YFX7"/>
<evidence type="ECO:0000313" key="3">
    <source>
        <dbReference type="EMBL" id="WOH15401.1"/>
    </source>
</evidence>
<feature type="compositionally biased region" description="Low complexity" evidence="1">
    <location>
        <begin position="235"/>
        <end position="248"/>
    </location>
</feature>
<gene>
    <name evidence="2" type="ORF">DCAR_030143</name>
    <name evidence="3" type="ORF">DCAR_0934939</name>
</gene>
<feature type="region of interest" description="Disordered" evidence="1">
    <location>
        <begin position="1"/>
        <end position="61"/>
    </location>
</feature>
<evidence type="ECO:0000313" key="4">
    <source>
        <dbReference type="Proteomes" id="UP000077755"/>
    </source>
</evidence>
<evidence type="ECO:0000256" key="1">
    <source>
        <dbReference type="SAM" id="MobiDB-lite"/>
    </source>
</evidence>
<organism evidence="2">
    <name type="scientific">Daucus carota subsp. sativus</name>
    <name type="common">Carrot</name>
    <dbReference type="NCBI Taxonomy" id="79200"/>
    <lineage>
        <taxon>Eukaryota</taxon>
        <taxon>Viridiplantae</taxon>
        <taxon>Streptophyta</taxon>
        <taxon>Embryophyta</taxon>
        <taxon>Tracheophyta</taxon>
        <taxon>Spermatophyta</taxon>
        <taxon>Magnoliopsida</taxon>
        <taxon>eudicotyledons</taxon>
        <taxon>Gunneridae</taxon>
        <taxon>Pentapetalae</taxon>
        <taxon>asterids</taxon>
        <taxon>campanulids</taxon>
        <taxon>Apiales</taxon>
        <taxon>Apiaceae</taxon>
        <taxon>Apioideae</taxon>
        <taxon>Scandiceae</taxon>
        <taxon>Daucinae</taxon>
        <taxon>Daucus</taxon>
        <taxon>Daucus sect. Daucus</taxon>
    </lineage>
</organism>
<sequence length="326" mass="35384">MDSSGSGSSIPQPSHAAGRKRRGSGSALDDFLRERLSKIQQRGDTNSGLNPKAGHETTRTPLFTVDKSSFIDIPSDQNVLRNTRTPLCSVDPNSLFTEPSHQHDPNKTFTGPLDHNAVPKKSAVEFASYGTVNSIAFQNQNDKENIPFSTPQQGNSGSIRKSRGPSVQTILDRKSDALSTSTKTPETKKRGRGPGVNKLFNSLQDKSGSSGGIHQETKKRVRGLGAKTLARQKLAQDAQDASVQSASQKHWSETPKSALTFQQFSSNGKNSTPEQHSSHTGPNRNGHTQKTSIPSSFLKEFGRDGMFLVAKNSWYSSTSEHGPSRI</sequence>
<name>A0A175YFX7_DAUCS</name>
<dbReference type="EMBL" id="LNRQ01000009">
    <property type="protein sequence ID" value="KZM82574.1"/>
    <property type="molecule type" value="Genomic_DNA"/>
</dbReference>
<protein>
    <submittedName>
        <fullName evidence="2">Uncharacterized protein</fullName>
    </submittedName>
</protein>
<feature type="region of interest" description="Disordered" evidence="1">
    <location>
        <begin position="142"/>
        <end position="219"/>
    </location>
</feature>
<dbReference type="EMBL" id="CP093351">
    <property type="protein sequence ID" value="WOH15401.1"/>
    <property type="molecule type" value="Genomic_DNA"/>
</dbReference>
<evidence type="ECO:0000313" key="2">
    <source>
        <dbReference type="EMBL" id="KZM82574.1"/>
    </source>
</evidence>